<gene>
    <name evidence="8" type="ORF">AAGT82_19150</name>
</gene>
<dbReference type="InterPro" id="IPR043128">
    <property type="entry name" value="Rev_trsase/Diguanyl_cyclase"/>
</dbReference>
<dbReference type="SMART" id="SM00267">
    <property type="entry name" value="GGDEF"/>
    <property type="match status" value="1"/>
</dbReference>
<evidence type="ECO:0000256" key="5">
    <source>
        <dbReference type="ARBA" id="ARBA00034247"/>
    </source>
</evidence>
<keyword evidence="6" id="KW-1133">Transmembrane helix</keyword>
<feature type="domain" description="GGDEF" evidence="7">
    <location>
        <begin position="362"/>
        <end position="490"/>
    </location>
</feature>
<dbReference type="CDD" id="cd01949">
    <property type="entry name" value="GGDEF"/>
    <property type="match status" value="1"/>
</dbReference>
<dbReference type="GO" id="GO:0052621">
    <property type="term" value="F:diguanylate cyclase activity"/>
    <property type="evidence" value="ECO:0007669"/>
    <property type="project" value="UniProtKB-EC"/>
</dbReference>
<accession>A0ABU9PM40</accession>
<evidence type="ECO:0000256" key="2">
    <source>
        <dbReference type="ARBA" id="ARBA00004665"/>
    </source>
</evidence>
<evidence type="ECO:0000259" key="7">
    <source>
        <dbReference type="PROSITE" id="PS50887"/>
    </source>
</evidence>
<dbReference type="PANTHER" id="PTHR45138:SF9">
    <property type="entry name" value="DIGUANYLATE CYCLASE DGCM-RELATED"/>
    <property type="match status" value="1"/>
</dbReference>
<evidence type="ECO:0000256" key="4">
    <source>
        <dbReference type="ARBA" id="ARBA00023134"/>
    </source>
</evidence>
<evidence type="ECO:0000256" key="6">
    <source>
        <dbReference type="SAM" id="Phobius"/>
    </source>
</evidence>
<dbReference type="InterPro" id="IPR050469">
    <property type="entry name" value="Diguanylate_Cyclase"/>
</dbReference>
<dbReference type="RefSeq" id="WP_342698288.1">
    <property type="nucleotide sequence ID" value="NZ_JBCGUG010000017.1"/>
</dbReference>
<dbReference type="EC" id="2.7.7.65" evidence="3"/>
<dbReference type="InterPro" id="IPR029787">
    <property type="entry name" value="Nucleotide_cyclase"/>
</dbReference>
<organism evidence="8 9">
    <name type="scientific">Enterobacter quasihormaechei</name>
    <dbReference type="NCBI Taxonomy" id="2529382"/>
    <lineage>
        <taxon>Bacteria</taxon>
        <taxon>Pseudomonadati</taxon>
        <taxon>Pseudomonadota</taxon>
        <taxon>Gammaproteobacteria</taxon>
        <taxon>Enterobacterales</taxon>
        <taxon>Enterobacteriaceae</taxon>
        <taxon>Enterobacter</taxon>
    </lineage>
</organism>
<keyword evidence="6" id="KW-0812">Transmembrane</keyword>
<dbReference type="Pfam" id="PF00990">
    <property type="entry name" value="GGDEF"/>
    <property type="match status" value="1"/>
</dbReference>
<keyword evidence="8" id="KW-0548">Nucleotidyltransferase</keyword>
<comment type="cofactor">
    <cofactor evidence="1">
        <name>Mg(2+)</name>
        <dbReference type="ChEBI" id="CHEBI:18420"/>
    </cofactor>
</comment>
<comment type="caution">
    <text evidence="8">The sequence shown here is derived from an EMBL/GenBank/DDBJ whole genome shotgun (WGS) entry which is preliminary data.</text>
</comment>
<keyword evidence="4" id="KW-0547">Nucleotide-binding</keyword>
<protein>
    <recommendedName>
        <fullName evidence="3">diguanylate cyclase</fullName>
        <ecNumber evidence="3">2.7.7.65</ecNumber>
    </recommendedName>
</protein>
<reference evidence="8 9" key="1">
    <citation type="submission" date="2024-04" db="EMBL/GenBank/DDBJ databases">
        <title>Draft genome sequence of a multidrug-resistant Enterobacter quasihormaechei Hakim RU_CBWE strain isolated from pond surface water at the University of Rajshahi in Bangladesh.</title>
        <authorList>
            <person name="Raihan J."/>
            <person name="Islam M.S."/>
            <person name="Khan M.U."/>
            <person name="Romance M."/>
            <person name="Haque M.H."/>
        </authorList>
    </citation>
    <scope>NUCLEOTIDE SEQUENCE [LARGE SCALE GENOMIC DNA]</scope>
    <source>
        <strain evidence="8 9">Hakim RU_CBWE</strain>
    </source>
</reference>
<dbReference type="CDD" id="cd18773">
    <property type="entry name" value="PDC1_HK_sensor"/>
    <property type="match status" value="1"/>
</dbReference>
<name>A0ABU9PM40_9ENTR</name>
<dbReference type="SUPFAM" id="SSF55073">
    <property type="entry name" value="Nucleotide cyclase"/>
    <property type="match status" value="1"/>
</dbReference>
<dbReference type="InterPro" id="IPR000160">
    <property type="entry name" value="GGDEF_dom"/>
</dbReference>
<comment type="pathway">
    <text evidence="2">Purine metabolism; 3',5'-cyclic di-GMP biosynthesis.</text>
</comment>
<keyword evidence="4" id="KW-0342">GTP-binding</keyword>
<dbReference type="EMBL" id="JBCGUG010000017">
    <property type="protein sequence ID" value="MEM0706520.1"/>
    <property type="molecule type" value="Genomic_DNA"/>
</dbReference>
<evidence type="ECO:0000256" key="3">
    <source>
        <dbReference type="ARBA" id="ARBA00012528"/>
    </source>
</evidence>
<dbReference type="Gene3D" id="3.30.450.20">
    <property type="entry name" value="PAS domain"/>
    <property type="match status" value="1"/>
</dbReference>
<keyword evidence="8" id="KW-0808">Transferase</keyword>
<dbReference type="PROSITE" id="PS50887">
    <property type="entry name" value="GGDEF"/>
    <property type="match status" value="1"/>
</dbReference>
<dbReference type="Gene3D" id="3.30.70.270">
    <property type="match status" value="1"/>
</dbReference>
<evidence type="ECO:0000256" key="1">
    <source>
        <dbReference type="ARBA" id="ARBA00001946"/>
    </source>
</evidence>
<keyword evidence="6" id="KW-0472">Membrane</keyword>
<dbReference type="PANTHER" id="PTHR45138">
    <property type="entry name" value="REGULATORY COMPONENTS OF SENSORY TRANSDUCTION SYSTEM"/>
    <property type="match status" value="1"/>
</dbReference>
<feature type="transmembrane region" description="Helical" evidence="6">
    <location>
        <begin position="12"/>
        <end position="30"/>
    </location>
</feature>
<dbReference type="NCBIfam" id="TIGR00254">
    <property type="entry name" value="GGDEF"/>
    <property type="match status" value="1"/>
</dbReference>
<feature type="transmembrane region" description="Helical" evidence="6">
    <location>
        <begin position="273"/>
        <end position="295"/>
    </location>
</feature>
<comment type="catalytic activity">
    <reaction evidence="5">
        <text>2 GTP = 3',3'-c-di-GMP + 2 diphosphate</text>
        <dbReference type="Rhea" id="RHEA:24898"/>
        <dbReference type="ChEBI" id="CHEBI:33019"/>
        <dbReference type="ChEBI" id="CHEBI:37565"/>
        <dbReference type="ChEBI" id="CHEBI:58805"/>
        <dbReference type="EC" id="2.7.7.65"/>
    </reaction>
</comment>
<evidence type="ECO:0000313" key="8">
    <source>
        <dbReference type="EMBL" id="MEM0706520.1"/>
    </source>
</evidence>
<dbReference type="Proteomes" id="UP001490940">
    <property type="component" value="Unassembled WGS sequence"/>
</dbReference>
<sequence length="490" mass="55979">MKTLNITRTLNVAFTCLTISALVLFSLYYVGQRHIIAESYHRLSGEFTDNMYNYTQHLLTGYERQIQSLTSTLGIYNDIYVIFTHPDKTKINHALSLMPQASALIISDMTGRFVRFPELDKKTASADFDPLTRPWFIPSASFDSRAKFVPPYSDTFTRQEWFSVSSAIFDRNGLQVGVAAVAIKTPALMKKLERFRGPAPGRLRLVTEGGKVIMGPEIADKSVLKQIGSDRGYFETDKAWIYYHRLDYPEWYLAYEFPKDEFYTRVRNESMTVIYSACFGLIMLFICWGGMHFVAGRIESILTGAILRKKSGSDDIDLSSAMEDIRKQRRKLHTQAMHDGLTGLLNRRAFDRLLEDLQENPRSCCIALLDIDNFKSINDRWGHLKGDEVLQRLSWLAEEHLNQGEIRIFRYGGEEIAIVFLQVSSDRALEALEKLRAATASQEWRHGPERVTFSAGFSSCDDLGIHAAVRKADELLYEAKRQGKNRIVSR</sequence>
<evidence type="ECO:0000313" key="9">
    <source>
        <dbReference type="Proteomes" id="UP001490940"/>
    </source>
</evidence>
<proteinExistence type="predicted"/>
<keyword evidence="9" id="KW-1185">Reference proteome</keyword>